<name>A0ABW9F903_9NOCA</name>
<comment type="caution">
    <text evidence="1">The sequence shown here is derived from an EMBL/GenBank/DDBJ whole genome shotgun (WGS) entry which is preliminary data.</text>
</comment>
<protein>
    <submittedName>
        <fullName evidence="1">Uncharacterized protein</fullName>
    </submittedName>
</protein>
<evidence type="ECO:0000313" key="2">
    <source>
        <dbReference type="Proteomes" id="UP001629745"/>
    </source>
</evidence>
<dbReference type="EMBL" id="JBDLNV010000001">
    <property type="protein sequence ID" value="MFM1721959.1"/>
    <property type="molecule type" value="Genomic_DNA"/>
</dbReference>
<reference evidence="1 2" key="1">
    <citation type="submission" date="2023-11" db="EMBL/GenBank/DDBJ databases">
        <authorList>
            <person name="Val-Calvo J."/>
            <person name="Scortti M."/>
            <person name="Vazquez-Boland J."/>
        </authorList>
    </citation>
    <scope>NUCLEOTIDE SEQUENCE [LARGE SCALE GENOMIC DNA]</scope>
    <source>
        <strain evidence="1 2">PAM 2766</strain>
    </source>
</reference>
<organism evidence="1 2">
    <name type="scientific">Rhodococcus parequi</name>
    <dbReference type="NCBI Taxonomy" id="3137122"/>
    <lineage>
        <taxon>Bacteria</taxon>
        <taxon>Bacillati</taxon>
        <taxon>Actinomycetota</taxon>
        <taxon>Actinomycetes</taxon>
        <taxon>Mycobacteriales</taxon>
        <taxon>Nocardiaceae</taxon>
        <taxon>Rhodococcus</taxon>
    </lineage>
</organism>
<dbReference type="Proteomes" id="UP001629745">
    <property type="component" value="Unassembled WGS sequence"/>
</dbReference>
<proteinExistence type="predicted"/>
<keyword evidence="2" id="KW-1185">Reference proteome</keyword>
<gene>
    <name evidence="1" type="ORF">ABEU20_000499</name>
</gene>
<dbReference type="RefSeq" id="WP_420162556.1">
    <property type="nucleotide sequence ID" value="NZ_JBDLNV010000001.1"/>
</dbReference>
<sequence>MSKTTVAHRAGVSVVEPMFCSVTRIESPKVRTSPWLVTLAAAGAAPNIPATAGAPPATVTVCRRRIWVMT</sequence>
<evidence type="ECO:0000313" key="1">
    <source>
        <dbReference type="EMBL" id="MFM1721959.1"/>
    </source>
</evidence>
<accession>A0ABW9F903</accession>